<gene>
    <name evidence="3" type="ORF">SAMN04488085_1206</name>
</gene>
<evidence type="ECO:0000256" key="2">
    <source>
        <dbReference type="SAM" id="SignalP"/>
    </source>
</evidence>
<feature type="compositionally biased region" description="Low complexity" evidence="1">
    <location>
        <begin position="478"/>
        <end position="494"/>
    </location>
</feature>
<keyword evidence="4" id="KW-1185">Reference proteome</keyword>
<evidence type="ECO:0008006" key="5">
    <source>
        <dbReference type="Google" id="ProtNLM"/>
    </source>
</evidence>
<dbReference type="STRING" id="504800.SAMN04488085_1206"/>
<proteinExistence type="predicted"/>
<feature type="chain" id="PRO_5038653722" description="Metallo-peptidase family M12B Reprolysin-like" evidence="2">
    <location>
        <begin position="24"/>
        <end position="571"/>
    </location>
</feature>
<dbReference type="Gene3D" id="3.40.390.10">
    <property type="entry name" value="Collagenase (Catalytic Domain)"/>
    <property type="match status" value="1"/>
</dbReference>
<evidence type="ECO:0000313" key="3">
    <source>
        <dbReference type="EMBL" id="SFL85822.1"/>
    </source>
</evidence>
<evidence type="ECO:0000256" key="1">
    <source>
        <dbReference type="SAM" id="MobiDB-lite"/>
    </source>
</evidence>
<organism evidence="3 4">
    <name type="scientific">Geodermatophilus ruber</name>
    <dbReference type="NCBI Taxonomy" id="504800"/>
    <lineage>
        <taxon>Bacteria</taxon>
        <taxon>Bacillati</taxon>
        <taxon>Actinomycetota</taxon>
        <taxon>Actinomycetes</taxon>
        <taxon>Geodermatophilales</taxon>
        <taxon>Geodermatophilaceae</taxon>
        <taxon>Geodermatophilus</taxon>
    </lineage>
</organism>
<dbReference type="SUPFAM" id="SSF55486">
    <property type="entry name" value="Metalloproteases ('zincins'), catalytic domain"/>
    <property type="match status" value="1"/>
</dbReference>
<feature type="region of interest" description="Disordered" evidence="1">
    <location>
        <begin position="467"/>
        <end position="527"/>
    </location>
</feature>
<dbReference type="GO" id="GO:0008237">
    <property type="term" value="F:metallopeptidase activity"/>
    <property type="evidence" value="ECO:0007669"/>
    <property type="project" value="InterPro"/>
</dbReference>
<reference evidence="3 4" key="1">
    <citation type="submission" date="2016-10" db="EMBL/GenBank/DDBJ databases">
        <authorList>
            <person name="de Groot N.N."/>
        </authorList>
    </citation>
    <scope>NUCLEOTIDE SEQUENCE [LARGE SCALE GENOMIC DNA]</scope>
    <source>
        <strain evidence="3 4">DSM 45317</strain>
    </source>
</reference>
<accession>A0A1I4L476</accession>
<feature type="compositionally biased region" description="Pro residues" evidence="1">
    <location>
        <begin position="495"/>
        <end position="511"/>
    </location>
</feature>
<evidence type="ECO:0000313" key="4">
    <source>
        <dbReference type="Proteomes" id="UP000199152"/>
    </source>
</evidence>
<name>A0A1I4L476_9ACTN</name>
<dbReference type="InParanoid" id="A0A1I4L476"/>
<dbReference type="AlphaFoldDB" id="A0A1I4L476"/>
<keyword evidence="2" id="KW-0732">Signal</keyword>
<feature type="compositionally biased region" description="Low complexity" evidence="1">
    <location>
        <begin position="512"/>
        <end position="527"/>
    </location>
</feature>
<dbReference type="Proteomes" id="UP000199152">
    <property type="component" value="Unassembled WGS sequence"/>
</dbReference>
<feature type="signal peptide" evidence="2">
    <location>
        <begin position="1"/>
        <end position="23"/>
    </location>
</feature>
<dbReference type="InterPro" id="IPR024079">
    <property type="entry name" value="MetalloPept_cat_dom_sf"/>
</dbReference>
<dbReference type="EMBL" id="FOSW01000020">
    <property type="protein sequence ID" value="SFL85822.1"/>
    <property type="molecule type" value="Genomic_DNA"/>
</dbReference>
<sequence length="571" mass="56902">MGKGMRSARNVLGPCRRPFRALAAVATAAAVCLALPLADARADEPGETVVGELVQAWPEAGLEGESAHAGTEHAEQPLTWVETEGGAAVHVPTGAVEDLPVGATVQVTVGNAPAGEDGAAPVHEVLDAALVESAPVPRPARSAPLTNEVTVALVVPAGGSRDGTTLPEMVAAVDGPVAEFWAEQTDGAIRVGVTAAHDWLTTDAGCTEPSALWEEVATRVGFVPAPGRHLALYVSSLPRDLPGCSYALGQIGGSPAAGGRLYVREVLPSVIAHELGHNFGLGHSSGHQCDGTVEAGACRTAPYRDYYDVMGISWGQVGTLNAPQAALLGTLPAAAQQAVSAPGTTTVTLAPLAGRDGTRALRLTGPDGATYWLEYRSAAGRDGWLGSPANRYGLQDGVLLRRTAGLPDTALLLDGTPTAAAGWDADLQAALPVGAPVTLAGGQVTVTVDAVLPAGATVTVTTTAAAPVPAPRGDAQRPAVLPGAPTAPAAGQPAAPGPAEPPVAAPAPDAAPTPDAAVPATPAPSASPVATVARTSATGAWTVPALGAAGVALAGVAWQTGSRRRTADTGA</sequence>
<protein>
    <recommendedName>
        <fullName evidence="5">Metallo-peptidase family M12B Reprolysin-like</fullName>
    </recommendedName>
</protein>